<dbReference type="EMBL" id="MSGO01000059">
    <property type="protein sequence ID" value="OLL13839.1"/>
    <property type="molecule type" value="Genomic_DNA"/>
</dbReference>
<keyword evidence="2" id="KW-0808">Transferase</keyword>
<dbReference type="AlphaFoldDB" id="A0A1Q8HYA9"/>
<reference evidence="2 3" key="1">
    <citation type="submission" date="2016-12" db="EMBL/GenBank/DDBJ databases">
        <title>Genomic comparison of strains in the 'Actinomyces naeslundii' group.</title>
        <authorList>
            <person name="Mughal S.R."/>
            <person name="Do T."/>
            <person name="Gilbert S.C."/>
            <person name="Witherden E.A."/>
            <person name="Didelot X."/>
            <person name="Beighton D."/>
        </authorList>
    </citation>
    <scope>NUCLEOTIDE SEQUENCE [LARGE SCALE GENOMIC DNA]</scope>
    <source>
        <strain evidence="2 3">S64C</strain>
    </source>
</reference>
<evidence type="ECO:0000313" key="2">
    <source>
        <dbReference type="EMBL" id="OLL13839.1"/>
    </source>
</evidence>
<name>A0A1Q8HYA9_9ACTO</name>
<organism evidence="2 3">
    <name type="scientific">Actinomyces oris</name>
    <dbReference type="NCBI Taxonomy" id="544580"/>
    <lineage>
        <taxon>Bacteria</taxon>
        <taxon>Bacillati</taxon>
        <taxon>Actinomycetota</taxon>
        <taxon>Actinomycetes</taxon>
        <taxon>Actinomycetales</taxon>
        <taxon>Actinomycetaceae</taxon>
        <taxon>Actinomyces</taxon>
    </lineage>
</organism>
<protein>
    <submittedName>
        <fullName evidence="2">Glutamine amidotransferase</fullName>
    </submittedName>
</protein>
<dbReference type="PANTHER" id="PTHR42695">
    <property type="entry name" value="GLUTAMINE AMIDOTRANSFERASE YLR126C-RELATED"/>
    <property type="match status" value="1"/>
</dbReference>
<dbReference type="Proteomes" id="UP000185736">
    <property type="component" value="Unassembled WGS sequence"/>
</dbReference>
<dbReference type="NCBIfam" id="NF005743">
    <property type="entry name" value="PRK07567.1"/>
    <property type="match status" value="1"/>
</dbReference>
<gene>
    <name evidence="2" type="ORF">BKH32_11765</name>
</gene>
<proteinExistence type="predicted"/>
<dbReference type="Gene3D" id="3.40.50.880">
    <property type="match status" value="1"/>
</dbReference>
<dbReference type="PROSITE" id="PS51273">
    <property type="entry name" value="GATASE_TYPE_1"/>
    <property type="match status" value="1"/>
</dbReference>
<keyword evidence="2" id="KW-0315">Glutamine amidotransferase</keyword>
<accession>A0A1Q8HYA9</accession>
<sequence>MKPFLFLATRSDDEPADAEYEAFLKRTGLDESTLRRLRLESQSLPQIDLNDWSGILVGGSPFNASTPAEKKSATQKRVEAELSGLLDRVVEADFPFFGACYGVGTLACHQGAVVDATYGEAVTAPEVTLTEAGLVDPICAGVPKVFQAFVAHKEAVTALPSHAVVLGTGEACPVQMFRVGSNLYATQFHPELDGDYLAHRLGFYAGHGYFADDELVELQARVRLDDVSDSWKLLANFVSVHARD</sequence>
<evidence type="ECO:0000259" key="1">
    <source>
        <dbReference type="Pfam" id="PF00117"/>
    </source>
</evidence>
<evidence type="ECO:0000313" key="3">
    <source>
        <dbReference type="Proteomes" id="UP000185736"/>
    </source>
</evidence>
<dbReference type="SUPFAM" id="SSF52317">
    <property type="entry name" value="Class I glutamine amidotransferase-like"/>
    <property type="match status" value="1"/>
</dbReference>
<dbReference type="GO" id="GO:0016740">
    <property type="term" value="F:transferase activity"/>
    <property type="evidence" value="ECO:0007669"/>
    <property type="project" value="UniProtKB-KW"/>
</dbReference>
<dbReference type="InterPro" id="IPR044992">
    <property type="entry name" value="ChyE-like"/>
</dbReference>
<dbReference type="Pfam" id="PF00117">
    <property type="entry name" value="GATase"/>
    <property type="match status" value="1"/>
</dbReference>
<dbReference type="InterPro" id="IPR029062">
    <property type="entry name" value="Class_I_gatase-like"/>
</dbReference>
<feature type="domain" description="Glutamine amidotransferase" evidence="1">
    <location>
        <begin position="49"/>
        <end position="192"/>
    </location>
</feature>
<comment type="caution">
    <text evidence="2">The sequence shown here is derived from an EMBL/GenBank/DDBJ whole genome shotgun (WGS) entry which is preliminary data.</text>
</comment>
<dbReference type="GO" id="GO:0005829">
    <property type="term" value="C:cytosol"/>
    <property type="evidence" value="ECO:0007669"/>
    <property type="project" value="TreeGrafter"/>
</dbReference>
<dbReference type="RefSeq" id="WP_075250194.1">
    <property type="nucleotide sequence ID" value="NZ_MSGO01000059.1"/>
</dbReference>
<dbReference type="PANTHER" id="PTHR42695:SF5">
    <property type="entry name" value="GLUTAMINE AMIDOTRANSFERASE YLR126C-RELATED"/>
    <property type="match status" value="1"/>
</dbReference>
<dbReference type="CDD" id="cd01741">
    <property type="entry name" value="GATase1_1"/>
    <property type="match status" value="1"/>
</dbReference>
<dbReference type="InterPro" id="IPR017926">
    <property type="entry name" value="GATASE"/>
</dbReference>